<keyword evidence="1" id="KW-0472">Membrane</keyword>
<evidence type="ECO:0000313" key="2">
    <source>
        <dbReference type="EMBL" id="MDL2403839.1"/>
    </source>
</evidence>
<comment type="caution">
    <text evidence="2">The sequence shown here is derived from an EMBL/GenBank/DDBJ whole genome shotgun (WGS) entry which is preliminary data.</text>
</comment>
<reference evidence="2" key="1">
    <citation type="submission" date="2023-06" db="EMBL/GenBank/DDBJ databases">
        <title>Phylogenetic Diversity of Rhizobium strains.</title>
        <authorList>
            <person name="Moura F.T."/>
            <person name="Helene L.C.F."/>
            <person name="Hungria M."/>
        </authorList>
    </citation>
    <scope>NUCLEOTIDE SEQUENCE</scope>
    <source>
        <strain evidence="2">CCGE526</strain>
    </source>
</reference>
<evidence type="ECO:0000256" key="1">
    <source>
        <dbReference type="SAM" id="Phobius"/>
    </source>
</evidence>
<protein>
    <submittedName>
        <fullName evidence="2">Uncharacterized protein</fullName>
    </submittedName>
</protein>
<dbReference type="RefSeq" id="WP_285873389.1">
    <property type="nucleotide sequence ID" value="NZ_JARFYM010000065.1"/>
</dbReference>
<accession>A0ABT7K5E1</accession>
<organism evidence="2 3">
    <name type="scientific">Rhizobium mayense</name>
    <dbReference type="NCBI Taxonomy" id="1312184"/>
    <lineage>
        <taxon>Bacteria</taxon>
        <taxon>Pseudomonadati</taxon>
        <taxon>Pseudomonadota</taxon>
        <taxon>Alphaproteobacteria</taxon>
        <taxon>Hyphomicrobiales</taxon>
        <taxon>Rhizobiaceae</taxon>
        <taxon>Rhizobium/Agrobacterium group</taxon>
        <taxon>Rhizobium</taxon>
    </lineage>
</organism>
<sequence>MSRGLLVLVLQLFVAIAVFSIGLWTLLRPRSFQQFLNVNFGLLPAAGAALALTPILIRLSSVFFLWYGYRLGEAFSAEILWLIRLVSQLVGQ</sequence>
<keyword evidence="1" id="KW-0812">Transmembrane</keyword>
<dbReference type="EMBL" id="JARFYM010000065">
    <property type="protein sequence ID" value="MDL2403839.1"/>
    <property type="molecule type" value="Genomic_DNA"/>
</dbReference>
<feature type="transmembrane region" description="Helical" evidence="1">
    <location>
        <begin position="6"/>
        <end position="26"/>
    </location>
</feature>
<name>A0ABT7K5E1_9HYPH</name>
<dbReference type="Proteomes" id="UP001172645">
    <property type="component" value="Unassembled WGS sequence"/>
</dbReference>
<keyword evidence="1" id="KW-1133">Transmembrane helix</keyword>
<evidence type="ECO:0000313" key="3">
    <source>
        <dbReference type="Proteomes" id="UP001172645"/>
    </source>
</evidence>
<keyword evidence="3" id="KW-1185">Reference proteome</keyword>
<proteinExistence type="predicted"/>
<gene>
    <name evidence="2" type="ORF">PY649_33830</name>
</gene>